<feature type="transmembrane region" description="Helical" evidence="1">
    <location>
        <begin position="33"/>
        <end position="50"/>
    </location>
</feature>
<accession>A0A2W4TPZ5</accession>
<evidence type="ECO:0000313" key="4">
    <source>
        <dbReference type="Proteomes" id="UP000249396"/>
    </source>
</evidence>
<reference evidence="3 4" key="1">
    <citation type="journal article" date="2018" name="Aquat. Microb. Ecol.">
        <title>Gammaproteobacterial methanotrophs dominate.</title>
        <authorList>
            <person name="Rissanen A.J."/>
            <person name="Saarenheimo J."/>
            <person name="Tiirola M."/>
            <person name="Peura S."/>
            <person name="Aalto S.L."/>
            <person name="Karvinen A."/>
            <person name="Nykanen H."/>
        </authorList>
    </citation>
    <scope>NUCLEOTIDE SEQUENCE [LARGE SCALE GENOMIC DNA]</scope>
    <source>
        <strain evidence="3">AMbin10</strain>
    </source>
</reference>
<gene>
    <name evidence="3" type="ORF">DM484_00820</name>
</gene>
<name>A0A2W4TPZ5_9GAMM</name>
<comment type="caution">
    <text evidence="3">The sequence shown here is derived from an EMBL/GenBank/DDBJ whole genome shotgun (WGS) entry which is preliminary data.</text>
</comment>
<feature type="domain" description="H repeat-associated protein N-terminal" evidence="2">
    <location>
        <begin position="22"/>
        <end position="73"/>
    </location>
</feature>
<evidence type="ECO:0000313" key="3">
    <source>
        <dbReference type="EMBL" id="PZN86504.1"/>
    </source>
</evidence>
<evidence type="ECO:0000259" key="2">
    <source>
        <dbReference type="Pfam" id="PF13808"/>
    </source>
</evidence>
<dbReference type="Pfam" id="PF13808">
    <property type="entry name" value="DDE_Tnp_1_assoc"/>
    <property type="match status" value="1"/>
</dbReference>
<protein>
    <recommendedName>
        <fullName evidence="2">H repeat-associated protein N-terminal domain-containing protein</fullName>
    </recommendedName>
</protein>
<sequence length="78" mass="8707">MTNKVPFSDEQINCFVDLLNNDLPDPRDNRGKLHSLALVIVGFVLATLMGREKLSSIHRFIVNRAGWLAGLTKTKTAK</sequence>
<organism evidence="3 4">
    <name type="scientific">Candidatus Methylumidiphilus alinenensis</name>
    <dbReference type="NCBI Taxonomy" id="2202197"/>
    <lineage>
        <taxon>Bacteria</taxon>
        <taxon>Pseudomonadati</taxon>
        <taxon>Pseudomonadota</taxon>
        <taxon>Gammaproteobacteria</taxon>
        <taxon>Methylococcales</taxon>
        <taxon>Candidatus Methylumidiphilus</taxon>
    </lineage>
</organism>
<evidence type="ECO:0000256" key="1">
    <source>
        <dbReference type="SAM" id="Phobius"/>
    </source>
</evidence>
<keyword evidence="1" id="KW-0472">Membrane</keyword>
<proteinExistence type="predicted"/>
<keyword evidence="1" id="KW-0812">Transmembrane</keyword>
<dbReference type="Proteomes" id="UP000249396">
    <property type="component" value="Unassembled WGS sequence"/>
</dbReference>
<feature type="non-terminal residue" evidence="3">
    <location>
        <position position="78"/>
    </location>
</feature>
<dbReference type="EMBL" id="QJPH01000077">
    <property type="protein sequence ID" value="PZN86504.1"/>
    <property type="molecule type" value="Genomic_DNA"/>
</dbReference>
<dbReference type="AlphaFoldDB" id="A0A2W4TPZ5"/>
<keyword evidence="1" id="KW-1133">Transmembrane helix</keyword>
<dbReference type="InterPro" id="IPR032806">
    <property type="entry name" value="YbfD_N"/>
</dbReference>